<sequence length="378" mass="43653">MGGYPLKTEIKENQRTKHLPFSRTLLERVRRQSELGVPEIFPGLEGSGVSGISTGRYVNEESFLKEKELFHRRPFLVGFREKVSRTGDCISANFLDRDWILLRDEKNDLKGFENACLHRGTRLISGADTKSIRKIVCPYHSWTYDFDGELLTGGCKVGNNKLREIPLIEIAGMIFAGKTSEILNQINPIRNELDEYNLDSYVPFALLKEEGEYNWKVGVEIFLETYHIATLHRNSVAAVVEKNSSVYDPIGEHARILIPNRTYKAAETPSRKDLIITYFIFPSTILVLFRDHFGIIQFQPLSPSKTRCIRAVLIPEKPKTDRMIRFWEGNRDFFFRTTSEDLELAPEIHAGIRQRERIYPSSWEPGIFHFHRSLENAE</sequence>
<dbReference type="Gene3D" id="3.90.380.10">
    <property type="entry name" value="Naphthalene 1,2-dioxygenase Alpha Subunit, Chain A, domain 1"/>
    <property type="match status" value="2"/>
</dbReference>
<evidence type="ECO:0000259" key="7">
    <source>
        <dbReference type="PROSITE" id="PS51296"/>
    </source>
</evidence>
<feature type="domain" description="Rieske" evidence="7">
    <location>
        <begin position="76"/>
        <end position="176"/>
    </location>
</feature>
<organism evidence="8 9">
    <name type="scientific">Leptospira gomenensis</name>
    <dbReference type="NCBI Taxonomy" id="2484974"/>
    <lineage>
        <taxon>Bacteria</taxon>
        <taxon>Pseudomonadati</taxon>
        <taxon>Spirochaetota</taxon>
        <taxon>Spirochaetia</taxon>
        <taxon>Leptospirales</taxon>
        <taxon>Leptospiraceae</taxon>
        <taxon>Leptospira</taxon>
    </lineage>
</organism>
<evidence type="ECO:0000256" key="1">
    <source>
        <dbReference type="ARBA" id="ARBA00001962"/>
    </source>
</evidence>
<dbReference type="InterPro" id="IPR036922">
    <property type="entry name" value="Rieske_2Fe-2S_sf"/>
</dbReference>
<keyword evidence="6" id="KW-0411">Iron-sulfur</keyword>
<dbReference type="GO" id="GO:0051537">
    <property type="term" value="F:2 iron, 2 sulfur cluster binding"/>
    <property type="evidence" value="ECO:0007669"/>
    <property type="project" value="UniProtKB-KW"/>
</dbReference>
<evidence type="ECO:0000256" key="5">
    <source>
        <dbReference type="ARBA" id="ARBA00023004"/>
    </source>
</evidence>
<evidence type="ECO:0000256" key="6">
    <source>
        <dbReference type="ARBA" id="ARBA00023014"/>
    </source>
</evidence>
<keyword evidence="9" id="KW-1185">Reference proteome</keyword>
<evidence type="ECO:0000256" key="4">
    <source>
        <dbReference type="ARBA" id="ARBA00023002"/>
    </source>
</evidence>
<evidence type="ECO:0000256" key="2">
    <source>
        <dbReference type="ARBA" id="ARBA00022714"/>
    </source>
</evidence>
<dbReference type="EMBL" id="RQFA01000074">
    <property type="protein sequence ID" value="TGK28802.1"/>
    <property type="molecule type" value="Genomic_DNA"/>
</dbReference>
<dbReference type="PANTHER" id="PTHR43756">
    <property type="entry name" value="CHOLINE MONOOXYGENASE, CHLOROPLASTIC"/>
    <property type="match status" value="1"/>
</dbReference>
<protein>
    <submittedName>
        <fullName evidence="8">Aromatic ring-hydroxylating dioxygenase subunit alpha</fullName>
    </submittedName>
</protein>
<accession>A0A5F1Y6Y0</accession>
<dbReference type="AlphaFoldDB" id="A0A5F1Y6Y0"/>
<keyword evidence="4" id="KW-0560">Oxidoreductase</keyword>
<dbReference type="Pfam" id="PF00848">
    <property type="entry name" value="Ring_hydroxyl_A"/>
    <property type="match status" value="1"/>
</dbReference>
<keyword evidence="3" id="KW-0479">Metal-binding</keyword>
<dbReference type="PRINTS" id="PR00090">
    <property type="entry name" value="RNGDIOXGNASE"/>
</dbReference>
<keyword evidence="5" id="KW-0408">Iron</keyword>
<evidence type="ECO:0000313" key="8">
    <source>
        <dbReference type="EMBL" id="TGK28802.1"/>
    </source>
</evidence>
<comment type="caution">
    <text evidence="8">The sequence shown here is derived from an EMBL/GenBank/DDBJ whole genome shotgun (WGS) entry which is preliminary data.</text>
</comment>
<dbReference type="InterPro" id="IPR001663">
    <property type="entry name" value="Rng_hydr_dOase-A"/>
</dbReference>
<dbReference type="Pfam" id="PF00355">
    <property type="entry name" value="Rieske"/>
    <property type="match status" value="1"/>
</dbReference>
<dbReference type="GO" id="GO:0051213">
    <property type="term" value="F:dioxygenase activity"/>
    <property type="evidence" value="ECO:0007669"/>
    <property type="project" value="UniProtKB-KW"/>
</dbReference>
<dbReference type="PANTHER" id="PTHR43756:SF5">
    <property type="entry name" value="CHOLINE MONOOXYGENASE, CHLOROPLASTIC"/>
    <property type="match status" value="1"/>
</dbReference>
<keyword evidence="2" id="KW-0001">2Fe-2S</keyword>
<evidence type="ECO:0000256" key="3">
    <source>
        <dbReference type="ARBA" id="ARBA00022723"/>
    </source>
</evidence>
<keyword evidence="8" id="KW-0223">Dioxygenase</keyword>
<dbReference type="PROSITE" id="PS51296">
    <property type="entry name" value="RIESKE"/>
    <property type="match status" value="1"/>
</dbReference>
<dbReference type="InterPro" id="IPR017941">
    <property type="entry name" value="Rieske_2Fe-2S"/>
</dbReference>
<evidence type="ECO:0000313" key="9">
    <source>
        <dbReference type="Proteomes" id="UP000298277"/>
    </source>
</evidence>
<name>A0A5F1Y6Y0_9LEPT</name>
<gene>
    <name evidence="8" type="ORF">EHQ17_17215</name>
</gene>
<comment type="cofactor">
    <cofactor evidence="1">
        <name>Fe cation</name>
        <dbReference type="ChEBI" id="CHEBI:24875"/>
    </cofactor>
</comment>
<dbReference type="SUPFAM" id="SSF55961">
    <property type="entry name" value="Bet v1-like"/>
    <property type="match status" value="1"/>
</dbReference>
<dbReference type="Gene3D" id="2.102.10.10">
    <property type="entry name" value="Rieske [2Fe-2S] iron-sulphur domain"/>
    <property type="match status" value="1"/>
</dbReference>
<dbReference type="OrthoDB" id="9800776at2"/>
<dbReference type="SUPFAM" id="SSF50022">
    <property type="entry name" value="ISP domain"/>
    <property type="match status" value="1"/>
</dbReference>
<dbReference type="GO" id="GO:0005506">
    <property type="term" value="F:iron ion binding"/>
    <property type="evidence" value="ECO:0007669"/>
    <property type="project" value="InterPro"/>
</dbReference>
<proteinExistence type="predicted"/>
<reference evidence="8" key="1">
    <citation type="journal article" date="2019" name="PLoS Negl. Trop. Dis.">
        <title>Revisiting the worldwide diversity of Leptospira species in the environment.</title>
        <authorList>
            <person name="Vincent A.T."/>
            <person name="Schiettekatte O."/>
            <person name="Bourhy P."/>
            <person name="Veyrier F.J."/>
            <person name="Picardeau M."/>
        </authorList>
    </citation>
    <scope>NUCLEOTIDE SEQUENCE [LARGE SCALE GENOMIC DNA]</scope>
    <source>
        <strain evidence="8">201800299</strain>
    </source>
</reference>
<dbReference type="Proteomes" id="UP000298277">
    <property type="component" value="Unassembled WGS sequence"/>
</dbReference>
<dbReference type="CDD" id="cd03469">
    <property type="entry name" value="Rieske_RO_Alpha_N"/>
    <property type="match status" value="1"/>
</dbReference>
<dbReference type="InterPro" id="IPR015879">
    <property type="entry name" value="Ring_hydroxy_dOase_asu_C_dom"/>
</dbReference>